<dbReference type="Proteomes" id="UP000501316">
    <property type="component" value="Chromosome"/>
</dbReference>
<dbReference type="EMBL" id="CP046051">
    <property type="protein sequence ID" value="QKN23361.1"/>
    <property type="molecule type" value="Genomic_DNA"/>
</dbReference>
<organism evidence="1 3">
    <name type="scientific">Caproicibacterium lactatifermentans</name>
    <dbReference type="NCBI Taxonomy" id="2666138"/>
    <lineage>
        <taxon>Bacteria</taxon>
        <taxon>Bacillati</taxon>
        <taxon>Bacillota</taxon>
        <taxon>Clostridia</taxon>
        <taxon>Eubacteriales</taxon>
        <taxon>Oscillospiraceae</taxon>
        <taxon>Caproicibacterium</taxon>
    </lineage>
</organism>
<accession>A0A859DTM8</accession>
<evidence type="ECO:0000313" key="1">
    <source>
        <dbReference type="EMBL" id="QKN23361.1"/>
    </source>
</evidence>
<dbReference type="KEGG" id="clf:GJQ69_01935"/>
<keyword evidence="4" id="KW-1185">Reference proteome</keyword>
<evidence type="ECO:0000313" key="4">
    <source>
        <dbReference type="Proteomes" id="UP000509623"/>
    </source>
</evidence>
<proteinExistence type="predicted"/>
<dbReference type="RefSeq" id="WP_086036484.1">
    <property type="nucleotide sequence ID" value="NZ_CP046051.1"/>
</dbReference>
<dbReference type="Pfam" id="PF11007">
    <property type="entry name" value="CotJA"/>
    <property type="match status" value="1"/>
</dbReference>
<dbReference type="AlphaFoldDB" id="A0A859DTM8"/>
<dbReference type="InterPro" id="IPR020256">
    <property type="entry name" value="Spore_coat_CotJA"/>
</dbReference>
<reference evidence="2" key="3">
    <citation type="journal article" date="2022" name="Int. J. Syst. Evol. Microbiol.">
        <title>Caproicibacterium lactatifermentans sp. nov., isolated from pit clay used for the production of Chinese strong aroma-type liquor.</title>
        <authorList>
            <person name="Wang H."/>
            <person name="Gu Y."/>
            <person name="Zhao D."/>
            <person name="Qiao Z."/>
            <person name="Zheng J."/>
            <person name="Gao J."/>
            <person name="Ren C."/>
            <person name="Xu Y."/>
        </authorList>
    </citation>
    <scope>NUCLEOTIDE SEQUENCE</scope>
    <source>
        <strain evidence="2">JNU-WLY1368</strain>
    </source>
</reference>
<dbReference type="EMBL" id="CP046161">
    <property type="protein sequence ID" value="QKO29961.1"/>
    <property type="molecule type" value="Genomic_DNA"/>
</dbReference>
<dbReference type="Proteomes" id="UP000509623">
    <property type="component" value="Chromosome"/>
</dbReference>
<reference evidence="3 4" key="1">
    <citation type="submission" date="2019-11" db="EMBL/GenBank/DDBJ databases">
        <authorList>
            <person name="Ren C."/>
            <person name="Wang H."/>
            <person name="Xu Y."/>
        </authorList>
    </citation>
    <scope>NUCLEOTIDE SEQUENCE [LARGE SCALE GENOMIC DNA]</scope>
    <source>
        <strain evidence="4">JNU-WLY1368</strain>
        <strain evidence="1 3">LBM 19010</strain>
    </source>
</reference>
<name>A0A859DTM8_9FIRM</name>
<gene>
    <name evidence="1" type="ORF">GJQ69_01935</name>
    <name evidence="2" type="ORF">GKP14_02425</name>
</gene>
<reference evidence="2" key="2">
    <citation type="journal article" date="2021" name="Appl. Environ. Microbiol.">
        <title>Adaptability of a Caproate-Producing Bacterium Contributes to Its Dominance in an Anaerobic Fermentation System.</title>
        <authorList>
            <person name="Wang H."/>
            <person name="Gu Y."/>
            <person name="Zhou W."/>
            <person name="Zhao D."/>
            <person name="Qiao Z."/>
            <person name="Zheng J."/>
            <person name="Gao J."/>
            <person name="Chen X."/>
            <person name="Ren C."/>
            <person name="Xu Y."/>
        </authorList>
    </citation>
    <scope>NUCLEOTIDE SEQUENCE</scope>
    <source>
        <strain evidence="2">JNU-WLY1368</strain>
    </source>
</reference>
<sequence length="63" mass="6966">MEEPLTGQKCAVQPLPPIPKDPALAMAYIPVQKFENLYQPEEGYQSGTLFRDLNKPFMGGAAK</sequence>
<protein>
    <submittedName>
        <fullName evidence="1">Spore coat associated protein CotJA</fullName>
    </submittedName>
</protein>
<evidence type="ECO:0000313" key="3">
    <source>
        <dbReference type="Proteomes" id="UP000501316"/>
    </source>
</evidence>
<evidence type="ECO:0000313" key="2">
    <source>
        <dbReference type="EMBL" id="QKO29961.1"/>
    </source>
</evidence>